<comment type="caution">
    <text evidence="2">The sequence shown here is derived from an EMBL/GenBank/DDBJ whole genome shotgun (WGS) entry which is preliminary data.</text>
</comment>
<evidence type="ECO:0000256" key="1">
    <source>
        <dbReference type="ARBA" id="ARBA00022649"/>
    </source>
</evidence>
<dbReference type="EMBL" id="AWFH01000001">
    <property type="protein sequence ID" value="KCZ64828.1"/>
    <property type="molecule type" value="Genomic_DNA"/>
</dbReference>
<dbReference type="AlphaFoldDB" id="A0A059EAZ9"/>
<dbReference type="Proteomes" id="UP000024547">
    <property type="component" value="Unassembled WGS sequence"/>
</dbReference>
<dbReference type="InterPro" id="IPR009956">
    <property type="entry name" value="Post-segregation_anti-tox_CcdA"/>
</dbReference>
<dbReference type="Pfam" id="PF07362">
    <property type="entry name" value="CcdA"/>
    <property type="match status" value="1"/>
</dbReference>
<dbReference type="PATRIC" id="fig|1280948.3.peg.44"/>
<organism evidence="2 3">
    <name type="scientific">Hyphomonas atlantica</name>
    <dbReference type="NCBI Taxonomy" id="1280948"/>
    <lineage>
        <taxon>Bacteria</taxon>
        <taxon>Pseudomonadati</taxon>
        <taxon>Pseudomonadota</taxon>
        <taxon>Alphaproteobacteria</taxon>
        <taxon>Hyphomonadales</taxon>
        <taxon>Hyphomonadaceae</taxon>
        <taxon>Hyphomonas</taxon>
    </lineage>
</organism>
<dbReference type="eggNOG" id="ENOG50318EZ">
    <property type="taxonomic scope" value="Bacteria"/>
</dbReference>
<protein>
    <submittedName>
        <fullName evidence="2">Uncharacterized protein</fullName>
    </submittedName>
</protein>
<accession>A0A059EAZ9</accession>
<proteinExistence type="predicted"/>
<name>A0A059EAZ9_9PROT</name>
<sequence length="114" mass="12392">MQKGFLSEVERGLKRPSVEAAKRIEAATDGEVTAAELLGISGGVSEEATPFEPALASEARALGLDPNAIARTAVEEAVKRARMDAWNEKNREAVDSWNKLVEREGLWSDDLRAL</sequence>
<gene>
    <name evidence="2" type="ORF">HY36_00215</name>
</gene>
<keyword evidence="3" id="KW-1185">Reference proteome</keyword>
<dbReference type="STRING" id="1280948.HY36_00215"/>
<keyword evidence="1" id="KW-1277">Toxin-antitoxin system</keyword>
<evidence type="ECO:0000313" key="3">
    <source>
        <dbReference type="Proteomes" id="UP000024547"/>
    </source>
</evidence>
<reference evidence="2 3" key="1">
    <citation type="journal article" date="2014" name="Antonie Van Leeuwenhoek">
        <title>Hyphomonas beringensis sp. nov. and Hyphomonas chukchiensis sp. nov., isolated from surface seawater of the Bering Sea and Chukchi Sea.</title>
        <authorList>
            <person name="Li C."/>
            <person name="Lai Q."/>
            <person name="Li G."/>
            <person name="Dong C."/>
            <person name="Wang J."/>
            <person name="Liao Y."/>
            <person name="Shao Z."/>
        </authorList>
    </citation>
    <scope>NUCLEOTIDE SEQUENCE [LARGE SCALE GENOMIC DNA]</scope>
    <source>
        <strain evidence="2 3">22II1-22F38</strain>
    </source>
</reference>
<evidence type="ECO:0000313" key="2">
    <source>
        <dbReference type="EMBL" id="KCZ64828.1"/>
    </source>
</evidence>